<dbReference type="Pfam" id="PF00069">
    <property type="entry name" value="Pkinase"/>
    <property type="match status" value="1"/>
</dbReference>
<dbReference type="InterPro" id="IPR000719">
    <property type="entry name" value="Prot_kinase_dom"/>
</dbReference>
<keyword evidence="1" id="KW-0547">Nucleotide-binding</keyword>
<gene>
    <name evidence="4" type="ORF">KN1_22020</name>
</gene>
<organism evidence="4 5">
    <name type="scientific">Stygiolobus caldivivus</name>
    <dbReference type="NCBI Taxonomy" id="2824673"/>
    <lineage>
        <taxon>Archaea</taxon>
        <taxon>Thermoproteota</taxon>
        <taxon>Thermoprotei</taxon>
        <taxon>Sulfolobales</taxon>
        <taxon>Sulfolobaceae</taxon>
        <taxon>Stygiolobus</taxon>
    </lineage>
</organism>
<sequence length="483" mass="54415">MAKYCRKCKVTLPDNYTTCPHCNGQLIPIPDFLAPFITLYRNPLVLKLINSTIEQHRWGFTLSLTFYINRSMSISGVQLLLNNVISTEVNPRVLNVGVNSISITFRLPFPQTNMIPIRIYFSTGEYIDIKLGIVGYTTPQPVPFNNRPQPFTPSLPSIDQWDPKLWVGKNIGVYNIISVIGEGGTSYILKGVYENTSYAIKVLKLGSSNRGTTIVKGYYYDLQVEASNLIALSNSKYTVKIYAVNIDQNLIKEILKGNRELYLRDPPRLIMELMEGGTVMDLFNNPNVRYSSFWRKIVYSIIAESSLALDHIHKQGYVHLDIKPQNIFISKPLGKTGEEVYNRIRGMIRIGDLGSASRIGGSIKQLTVEYAPPDQLENAVSGKGADPSMDIFALGVVTYLLLTGKNDRPDMTLLNEGVDYYVKSEVGRALAKAKEAKYYLCKWGISIPMIEKEVFHVINNMLSCDPRSRPKASEVYSVFSRYI</sequence>
<reference evidence="4 5" key="1">
    <citation type="submission" date="2021-04" db="EMBL/GenBank/DDBJ databases">
        <title>Complete genome sequence of Stygiolobus sp. KN-1.</title>
        <authorList>
            <person name="Nakamura K."/>
            <person name="Sakai H."/>
            <person name="Kurosawa N."/>
        </authorList>
    </citation>
    <scope>NUCLEOTIDE SEQUENCE [LARGE SCALE GENOMIC DNA]</scope>
    <source>
        <strain evidence="4 5">KN-1</strain>
    </source>
</reference>
<dbReference type="AlphaFoldDB" id="A0A8D5ZK13"/>
<dbReference type="PROSITE" id="PS50011">
    <property type="entry name" value="PROTEIN_KINASE_DOM"/>
    <property type="match status" value="1"/>
</dbReference>
<dbReference type="InterPro" id="IPR008271">
    <property type="entry name" value="Ser/Thr_kinase_AS"/>
</dbReference>
<dbReference type="GO" id="GO:0004674">
    <property type="term" value="F:protein serine/threonine kinase activity"/>
    <property type="evidence" value="ECO:0007669"/>
    <property type="project" value="TreeGrafter"/>
</dbReference>
<dbReference type="PROSITE" id="PS00107">
    <property type="entry name" value="PROTEIN_KINASE_ATP"/>
    <property type="match status" value="1"/>
</dbReference>
<dbReference type="SUPFAM" id="SSF56112">
    <property type="entry name" value="Protein kinase-like (PK-like)"/>
    <property type="match status" value="1"/>
</dbReference>
<feature type="domain" description="Protein kinase" evidence="3">
    <location>
        <begin position="174"/>
        <end position="483"/>
    </location>
</feature>
<dbReference type="RefSeq" id="WP_221287580.1">
    <property type="nucleotide sequence ID" value="NZ_AP024597.1"/>
</dbReference>
<dbReference type="GO" id="GO:0005524">
    <property type="term" value="F:ATP binding"/>
    <property type="evidence" value="ECO:0007669"/>
    <property type="project" value="UniProtKB-KW"/>
</dbReference>
<keyword evidence="2" id="KW-0067">ATP-binding</keyword>
<dbReference type="PANTHER" id="PTHR44167">
    <property type="entry name" value="OVARIAN-SPECIFIC SERINE/THREONINE-PROTEIN KINASE LOK-RELATED"/>
    <property type="match status" value="1"/>
</dbReference>
<dbReference type="SMART" id="SM00220">
    <property type="entry name" value="S_TKc"/>
    <property type="match status" value="1"/>
</dbReference>
<dbReference type="PROSITE" id="PS00108">
    <property type="entry name" value="PROTEIN_KINASE_ST"/>
    <property type="match status" value="1"/>
</dbReference>
<dbReference type="InterPro" id="IPR009321">
    <property type="entry name" value="DUF973"/>
</dbReference>
<dbReference type="Gene3D" id="1.10.510.10">
    <property type="entry name" value="Transferase(Phosphotransferase) domain 1"/>
    <property type="match status" value="1"/>
</dbReference>
<evidence type="ECO:0000256" key="1">
    <source>
        <dbReference type="ARBA" id="ARBA00022741"/>
    </source>
</evidence>
<dbReference type="GO" id="GO:0005737">
    <property type="term" value="C:cytoplasm"/>
    <property type="evidence" value="ECO:0007669"/>
    <property type="project" value="TreeGrafter"/>
</dbReference>
<dbReference type="KEGG" id="csty:KN1_22020"/>
<evidence type="ECO:0000256" key="2">
    <source>
        <dbReference type="ARBA" id="ARBA00022840"/>
    </source>
</evidence>
<keyword evidence="5" id="KW-1185">Reference proteome</keyword>
<protein>
    <recommendedName>
        <fullName evidence="3">Protein kinase domain-containing protein</fullName>
    </recommendedName>
</protein>
<accession>A0A8D5ZK13</accession>
<proteinExistence type="predicted"/>
<dbReference type="InterPro" id="IPR017441">
    <property type="entry name" value="Protein_kinase_ATP_BS"/>
</dbReference>
<dbReference type="InterPro" id="IPR011009">
    <property type="entry name" value="Kinase-like_dom_sf"/>
</dbReference>
<evidence type="ECO:0000313" key="4">
    <source>
        <dbReference type="EMBL" id="BCU70905.1"/>
    </source>
</evidence>
<dbReference type="EMBL" id="AP024597">
    <property type="protein sequence ID" value="BCU70905.1"/>
    <property type="molecule type" value="Genomic_DNA"/>
</dbReference>
<name>A0A8D5ZK13_9CREN</name>
<dbReference type="Pfam" id="PF06157">
    <property type="entry name" value="DUF973"/>
    <property type="match status" value="1"/>
</dbReference>
<dbReference type="Proteomes" id="UP000825123">
    <property type="component" value="Chromosome"/>
</dbReference>
<evidence type="ECO:0000259" key="3">
    <source>
        <dbReference type="PROSITE" id="PS50011"/>
    </source>
</evidence>
<dbReference type="GeneID" id="66163933"/>
<evidence type="ECO:0000313" key="5">
    <source>
        <dbReference type="Proteomes" id="UP000825123"/>
    </source>
</evidence>
<dbReference type="PANTHER" id="PTHR44167:SF24">
    <property type="entry name" value="SERINE_THREONINE-PROTEIN KINASE CHK2"/>
    <property type="match status" value="1"/>
</dbReference>